<feature type="domain" description="Lipoyl-binding" evidence="10">
    <location>
        <begin position="2"/>
        <end position="78"/>
    </location>
</feature>
<sequence>MPINVLMPALSPTMEKGNLAKWLKKEGDAIKSGDVLAEIETDKATMEVEAIDEGVLAKILVPEGTADVPVNDLIALIAAEGEDPGSVQAPAGGGAQAPAPAAQAEPAPAGQNTTPGGGHMSYERVNEAPDGATPAAKASGAEANGGKASGVKANGAAPAESGGRVFASPLARRIAKQEGIDLSAVPGSGPHGRVIERDVRAAVAGGTAKAGAKADAKAGAPEAAAPAAAPAPSAPAPRAAAAAPAGLSLDQVRGFYQKGAYEEVPLDGMRRTIAKRLTEAMQVAPHFYLTVDCEIDALMKLREQLNGSAGKDKDGKPSFKLSVNDFIIKAMGLALIRVPAANAVWAEDRVLRFKHAEVGVAVAIDGGLFTPVIRRADEKTLSTISNEMKDFAGRARAKKLKPEEYQGGVTSVSNLGMFGIKHFTAVINPPQSTILAVGAGEKRVVVKENAPAVVQMMTATLSCDHRVLDGALGAELIAAFKSLIENPMGMLV</sequence>
<keyword evidence="12" id="KW-0670">Pyruvate</keyword>
<dbReference type="InterPro" id="IPR006257">
    <property type="entry name" value="LAT1"/>
</dbReference>
<dbReference type="SUPFAM" id="SSF51230">
    <property type="entry name" value="Single hybrid motif"/>
    <property type="match status" value="1"/>
</dbReference>
<feature type="domain" description="Peripheral subunit-binding (PSBD)" evidence="11">
    <location>
        <begin position="166"/>
        <end position="203"/>
    </location>
</feature>
<dbReference type="Pfam" id="PF00364">
    <property type="entry name" value="Biotin_lipoyl"/>
    <property type="match status" value="1"/>
</dbReference>
<dbReference type="CDD" id="cd06849">
    <property type="entry name" value="lipoyl_domain"/>
    <property type="match status" value="1"/>
</dbReference>
<organism evidence="12 13">
    <name type="scientific">Methylobacterium planeticum</name>
    <dbReference type="NCBI Taxonomy" id="2615211"/>
    <lineage>
        <taxon>Bacteria</taxon>
        <taxon>Pseudomonadati</taxon>
        <taxon>Pseudomonadota</taxon>
        <taxon>Alphaproteobacteria</taxon>
        <taxon>Hyphomicrobiales</taxon>
        <taxon>Methylobacteriaceae</taxon>
        <taxon>Methylobacterium</taxon>
    </lineage>
</organism>
<dbReference type="FunFam" id="2.40.50.100:FF:000010">
    <property type="entry name" value="Acetyltransferase component of pyruvate dehydrogenase complex"/>
    <property type="match status" value="1"/>
</dbReference>
<evidence type="ECO:0000256" key="3">
    <source>
        <dbReference type="ARBA" id="ARBA00022679"/>
    </source>
</evidence>
<comment type="caution">
    <text evidence="12">The sequence shown here is derived from an EMBL/GenBank/DDBJ whole genome shotgun (WGS) entry which is preliminary data.</text>
</comment>
<dbReference type="GO" id="GO:0006086">
    <property type="term" value="P:pyruvate decarboxylation to acetyl-CoA"/>
    <property type="evidence" value="ECO:0007669"/>
    <property type="project" value="InterPro"/>
</dbReference>
<evidence type="ECO:0000313" key="13">
    <source>
        <dbReference type="Proteomes" id="UP000441523"/>
    </source>
</evidence>
<evidence type="ECO:0000256" key="5">
    <source>
        <dbReference type="ARBA" id="ARBA00023315"/>
    </source>
</evidence>
<dbReference type="PROSITE" id="PS50968">
    <property type="entry name" value="BIOTINYL_LIPOYL"/>
    <property type="match status" value="1"/>
</dbReference>
<comment type="catalytic activity">
    <reaction evidence="7 8">
        <text>N(6)-[(R)-dihydrolipoyl]-L-lysyl-[protein] + acetyl-CoA = N(6)-[(R)-S(8)-acetyldihydrolipoyl]-L-lysyl-[protein] + CoA</text>
        <dbReference type="Rhea" id="RHEA:17017"/>
        <dbReference type="Rhea" id="RHEA-COMP:10475"/>
        <dbReference type="Rhea" id="RHEA-COMP:10478"/>
        <dbReference type="ChEBI" id="CHEBI:57287"/>
        <dbReference type="ChEBI" id="CHEBI:57288"/>
        <dbReference type="ChEBI" id="CHEBI:83100"/>
        <dbReference type="ChEBI" id="CHEBI:83111"/>
        <dbReference type="EC" id="2.3.1.12"/>
    </reaction>
</comment>
<dbReference type="InterPro" id="IPR011053">
    <property type="entry name" value="Single_hybrid_motif"/>
</dbReference>
<dbReference type="Gene3D" id="4.10.320.10">
    <property type="entry name" value="E3-binding domain"/>
    <property type="match status" value="1"/>
</dbReference>
<dbReference type="Pfam" id="PF00198">
    <property type="entry name" value="2-oxoacid_dh"/>
    <property type="match status" value="1"/>
</dbReference>
<dbReference type="GO" id="GO:0045254">
    <property type="term" value="C:pyruvate dehydrogenase complex"/>
    <property type="evidence" value="ECO:0007669"/>
    <property type="project" value="UniProtKB-UniRule"/>
</dbReference>
<reference evidence="12 13" key="1">
    <citation type="submission" date="2019-09" db="EMBL/GenBank/DDBJ databases">
        <title>YIM 132548 draft genome.</title>
        <authorList>
            <person name="Jiang L."/>
        </authorList>
    </citation>
    <scope>NUCLEOTIDE SEQUENCE [LARGE SCALE GENOMIC DNA]</scope>
    <source>
        <strain evidence="12 13">YIM 132548</strain>
    </source>
</reference>
<keyword evidence="13" id="KW-1185">Reference proteome</keyword>
<dbReference type="SUPFAM" id="SSF52777">
    <property type="entry name" value="CoA-dependent acyltransferases"/>
    <property type="match status" value="1"/>
</dbReference>
<evidence type="ECO:0000256" key="1">
    <source>
        <dbReference type="ARBA" id="ARBA00007317"/>
    </source>
</evidence>
<keyword evidence="3 8" id="KW-0808">Transferase</keyword>
<dbReference type="EC" id="2.3.1.12" evidence="8"/>
<keyword evidence="5 8" id="KW-0012">Acyltransferase</keyword>
<evidence type="ECO:0000256" key="9">
    <source>
        <dbReference type="SAM" id="MobiDB-lite"/>
    </source>
</evidence>
<dbReference type="InterPro" id="IPR000089">
    <property type="entry name" value="Biotin_lipoyl"/>
</dbReference>
<feature type="compositionally biased region" description="Low complexity" evidence="9">
    <location>
        <begin position="96"/>
        <end position="111"/>
    </location>
</feature>
<keyword evidence="4 8" id="KW-0450">Lipoyl</keyword>
<evidence type="ECO:0000256" key="7">
    <source>
        <dbReference type="ARBA" id="ARBA00048370"/>
    </source>
</evidence>
<comment type="similarity">
    <text evidence="1 8">Belongs to the 2-oxoacid dehydrogenase family.</text>
</comment>
<dbReference type="InterPro" id="IPR001078">
    <property type="entry name" value="2-oxoacid_DH_actylTfrase"/>
</dbReference>
<dbReference type="InterPro" id="IPR036625">
    <property type="entry name" value="E3-bd_dom_sf"/>
</dbReference>
<dbReference type="Proteomes" id="UP000441523">
    <property type="component" value="Unassembled WGS sequence"/>
</dbReference>
<evidence type="ECO:0000313" key="12">
    <source>
        <dbReference type="EMBL" id="KAB1073174.1"/>
    </source>
</evidence>
<comment type="subunit">
    <text evidence="2">Forms a 24-polypeptide structural core with octahedral symmetry.</text>
</comment>
<evidence type="ECO:0000259" key="10">
    <source>
        <dbReference type="PROSITE" id="PS50968"/>
    </source>
</evidence>
<dbReference type="GO" id="GO:0004742">
    <property type="term" value="F:dihydrolipoyllysine-residue acetyltransferase activity"/>
    <property type="evidence" value="ECO:0007669"/>
    <property type="project" value="UniProtKB-UniRule"/>
</dbReference>
<dbReference type="InterPro" id="IPR004167">
    <property type="entry name" value="PSBD"/>
</dbReference>
<evidence type="ECO:0000256" key="8">
    <source>
        <dbReference type="RuleBase" id="RU361137"/>
    </source>
</evidence>
<evidence type="ECO:0000256" key="4">
    <source>
        <dbReference type="ARBA" id="ARBA00022823"/>
    </source>
</evidence>
<dbReference type="PANTHER" id="PTHR23151">
    <property type="entry name" value="DIHYDROLIPOAMIDE ACETYL/SUCCINYL-TRANSFERASE-RELATED"/>
    <property type="match status" value="1"/>
</dbReference>
<dbReference type="AlphaFoldDB" id="A0A6N6MS44"/>
<gene>
    <name evidence="12" type="ORF">F6X51_12525</name>
</gene>
<evidence type="ECO:0000256" key="2">
    <source>
        <dbReference type="ARBA" id="ARBA00011484"/>
    </source>
</evidence>
<dbReference type="PROSITE" id="PS51826">
    <property type="entry name" value="PSBD"/>
    <property type="match status" value="1"/>
</dbReference>
<comment type="function">
    <text evidence="6">The pyruvate dehydrogenase complex catalyzes the overall conversion of pyruvate to acetyl-CoA and CO(2). It contains multiple copies of three enzymatic components: pyruvate dehydrogenase (E1), dihydrolipoamide acetyltransferase (E2) and lipoamide dehydrogenase (E3).</text>
</comment>
<dbReference type="RefSeq" id="WP_150964005.1">
    <property type="nucleotide sequence ID" value="NZ_VZZJ01000009.1"/>
</dbReference>
<dbReference type="EMBL" id="VZZJ01000009">
    <property type="protein sequence ID" value="KAB1073174.1"/>
    <property type="molecule type" value="Genomic_DNA"/>
</dbReference>
<dbReference type="PANTHER" id="PTHR23151:SF90">
    <property type="entry name" value="DIHYDROLIPOYLLYSINE-RESIDUE ACETYLTRANSFERASE COMPONENT OF PYRUVATE DEHYDROGENASE COMPLEX, MITOCHONDRIAL-RELATED"/>
    <property type="match status" value="1"/>
</dbReference>
<dbReference type="Pfam" id="PF02817">
    <property type="entry name" value="E3_binding"/>
    <property type="match status" value="1"/>
</dbReference>
<dbReference type="NCBIfam" id="TIGR01349">
    <property type="entry name" value="PDHac_trf_mito"/>
    <property type="match status" value="1"/>
</dbReference>
<proteinExistence type="inferred from homology"/>
<dbReference type="Gene3D" id="3.30.559.10">
    <property type="entry name" value="Chloramphenicol acetyltransferase-like domain"/>
    <property type="match status" value="1"/>
</dbReference>
<protein>
    <recommendedName>
        <fullName evidence="8">Acetyltransferase component of pyruvate dehydrogenase complex</fullName>
        <ecNumber evidence="8">2.3.1.12</ecNumber>
    </recommendedName>
</protein>
<name>A0A6N6MS44_9HYPH</name>
<accession>A0A6N6MS44</accession>
<comment type="cofactor">
    <cofactor evidence="8">
        <name>(R)-lipoate</name>
        <dbReference type="ChEBI" id="CHEBI:83088"/>
    </cofactor>
    <text evidence="8">Binds 1 lipoyl cofactor covalently.</text>
</comment>
<feature type="region of interest" description="Disordered" evidence="9">
    <location>
        <begin position="85"/>
        <end position="162"/>
    </location>
</feature>
<dbReference type="InterPro" id="IPR023213">
    <property type="entry name" value="CAT-like_dom_sf"/>
</dbReference>
<evidence type="ECO:0000259" key="11">
    <source>
        <dbReference type="PROSITE" id="PS51826"/>
    </source>
</evidence>
<evidence type="ECO:0000256" key="6">
    <source>
        <dbReference type="ARBA" id="ARBA00025211"/>
    </source>
</evidence>
<dbReference type="InterPro" id="IPR045257">
    <property type="entry name" value="E2/Pdx1"/>
</dbReference>
<dbReference type="Gene3D" id="2.40.50.100">
    <property type="match status" value="1"/>
</dbReference>
<dbReference type="PROSITE" id="PS00189">
    <property type="entry name" value="LIPOYL"/>
    <property type="match status" value="1"/>
</dbReference>
<dbReference type="SUPFAM" id="SSF47005">
    <property type="entry name" value="Peripheral subunit-binding domain of 2-oxo acid dehydrogenase complex"/>
    <property type="match status" value="1"/>
</dbReference>
<dbReference type="InterPro" id="IPR003016">
    <property type="entry name" value="2-oxoA_DH_lipoyl-BS"/>
</dbReference>